<dbReference type="InterPro" id="IPR036890">
    <property type="entry name" value="HATPase_C_sf"/>
</dbReference>
<keyword evidence="10" id="KW-1185">Reference proteome</keyword>
<dbReference type="InterPro" id="IPR003594">
    <property type="entry name" value="HATPase_dom"/>
</dbReference>
<evidence type="ECO:0000256" key="7">
    <source>
        <dbReference type="SAM" id="Phobius"/>
    </source>
</evidence>
<feature type="domain" description="Histidine kinase" evidence="8">
    <location>
        <begin position="137"/>
        <end position="338"/>
    </location>
</feature>
<evidence type="ECO:0000313" key="10">
    <source>
        <dbReference type="Proteomes" id="UP000184076"/>
    </source>
</evidence>
<evidence type="ECO:0000256" key="6">
    <source>
        <dbReference type="ARBA" id="ARBA00022840"/>
    </source>
</evidence>
<feature type="transmembrane region" description="Helical" evidence="7">
    <location>
        <begin position="48"/>
        <end position="72"/>
    </location>
</feature>
<keyword evidence="5 9" id="KW-0418">Kinase</keyword>
<evidence type="ECO:0000256" key="1">
    <source>
        <dbReference type="ARBA" id="ARBA00000085"/>
    </source>
</evidence>
<feature type="transmembrane region" description="Helical" evidence="7">
    <location>
        <begin position="92"/>
        <end position="111"/>
    </location>
</feature>
<dbReference type="PANTHER" id="PTHR44936">
    <property type="entry name" value="SENSOR PROTEIN CREC"/>
    <property type="match status" value="1"/>
</dbReference>
<sequence length="357" mass="39093">MNLNHSNEPNQPGKGLTGILACAAVAVTVLHYTTPMDRLAFHTLYRDLYFLIVLTASFFGGAKTGLWMAGAISVVYAPHVAMTWKAQPGVNIGNLLQIALFLLSAAVVGVLSDREKKRLQDLHHAWNLASLGRATLALSSEIHDLLTLTREILRKESVSQPGRSDLRRVMEKLSVLEQSLAHFNPEALGQSREFLPPDEMLERERERFQKTLNAHGVRLEMDLGAGDALVYGNRADLLWLVDQLVRNAADVSPPGTTVSLTSRADTSSYHLKVRDQGPGIPEENLEKVFTPFFSTKHRGTGLGLSVCRKIVSDHEGAIIVESRPGAGTAFHVSLPLAFGEKTGHHEGDSAREPSERS</sequence>
<evidence type="ECO:0000256" key="2">
    <source>
        <dbReference type="ARBA" id="ARBA00012438"/>
    </source>
</evidence>
<keyword evidence="3" id="KW-0808">Transferase</keyword>
<dbReference type="STRING" id="1121391.SAMN02745206_03251"/>
<dbReference type="PRINTS" id="PR00344">
    <property type="entry name" value="BCTRLSENSOR"/>
</dbReference>
<dbReference type="EMBL" id="FQVB01000041">
    <property type="protein sequence ID" value="SHG09527.1"/>
    <property type="molecule type" value="Genomic_DNA"/>
</dbReference>
<dbReference type="InterPro" id="IPR005467">
    <property type="entry name" value="His_kinase_dom"/>
</dbReference>
<organism evidence="9 10">
    <name type="scientific">Desulfacinum infernum DSM 9756</name>
    <dbReference type="NCBI Taxonomy" id="1121391"/>
    <lineage>
        <taxon>Bacteria</taxon>
        <taxon>Pseudomonadati</taxon>
        <taxon>Thermodesulfobacteriota</taxon>
        <taxon>Syntrophobacteria</taxon>
        <taxon>Syntrophobacterales</taxon>
        <taxon>Syntrophobacteraceae</taxon>
        <taxon>Desulfacinum</taxon>
    </lineage>
</organism>
<dbReference type="SUPFAM" id="SSF55874">
    <property type="entry name" value="ATPase domain of HSP90 chaperone/DNA topoisomerase II/histidine kinase"/>
    <property type="match status" value="1"/>
</dbReference>
<dbReference type="Proteomes" id="UP000184076">
    <property type="component" value="Unassembled WGS sequence"/>
</dbReference>
<keyword evidence="7" id="KW-0812">Transmembrane</keyword>
<dbReference type="EC" id="2.7.13.3" evidence="2"/>
<proteinExistence type="predicted"/>
<feature type="transmembrane region" description="Helical" evidence="7">
    <location>
        <begin position="15"/>
        <end position="36"/>
    </location>
</feature>
<dbReference type="InterPro" id="IPR004358">
    <property type="entry name" value="Sig_transdc_His_kin-like_C"/>
</dbReference>
<evidence type="ECO:0000256" key="4">
    <source>
        <dbReference type="ARBA" id="ARBA00022741"/>
    </source>
</evidence>
<accession>A0A1M5H0Q5</accession>
<dbReference type="RefSeq" id="WP_073041351.1">
    <property type="nucleotide sequence ID" value="NZ_FQVB01000041.1"/>
</dbReference>
<dbReference type="InterPro" id="IPR050980">
    <property type="entry name" value="2C_sensor_his_kinase"/>
</dbReference>
<reference evidence="10" key="1">
    <citation type="submission" date="2016-11" db="EMBL/GenBank/DDBJ databases">
        <authorList>
            <person name="Varghese N."/>
            <person name="Submissions S."/>
        </authorList>
    </citation>
    <scope>NUCLEOTIDE SEQUENCE [LARGE SCALE GENOMIC DNA]</scope>
    <source>
        <strain evidence="10">DSM 9756</strain>
    </source>
</reference>
<keyword evidence="7" id="KW-1133">Transmembrane helix</keyword>
<keyword evidence="6" id="KW-0067">ATP-binding</keyword>
<keyword evidence="7" id="KW-0472">Membrane</keyword>
<dbReference type="GO" id="GO:0005524">
    <property type="term" value="F:ATP binding"/>
    <property type="evidence" value="ECO:0007669"/>
    <property type="project" value="UniProtKB-KW"/>
</dbReference>
<dbReference type="PANTHER" id="PTHR44936:SF10">
    <property type="entry name" value="SENSOR PROTEIN RSTB"/>
    <property type="match status" value="1"/>
</dbReference>
<dbReference type="Gene3D" id="3.30.565.10">
    <property type="entry name" value="Histidine kinase-like ATPase, C-terminal domain"/>
    <property type="match status" value="1"/>
</dbReference>
<dbReference type="Pfam" id="PF02518">
    <property type="entry name" value="HATPase_c"/>
    <property type="match status" value="1"/>
</dbReference>
<comment type="catalytic activity">
    <reaction evidence="1">
        <text>ATP + protein L-histidine = ADP + protein N-phospho-L-histidine.</text>
        <dbReference type="EC" id="2.7.13.3"/>
    </reaction>
</comment>
<evidence type="ECO:0000313" key="9">
    <source>
        <dbReference type="EMBL" id="SHG09527.1"/>
    </source>
</evidence>
<evidence type="ECO:0000256" key="5">
    <source>
        <dbReference type="ARBA" id="ARBA00022777"/>
    </source>
</evidence>
<keyword evidence="4" id="KW-0547">Nucleotide-binding</keyword>
<dbReference type="GO" id="GO:0004673">
    <property type="term" value="F:protein histidine kinase activity"/>
    <property type="evidence" value="ECO:0007669"/>
    <property type="project" value="UniProtKB-EC"/>
</dbReference>
<name>A0A1M5H0Q5_9BACT</name>
<evidence type="ECO:0000259" key="8">
    <source>
        <dbReference type="PROSITE" id="PS50109"/>
    </source>
</evidence>
<dbReference type="SMART" id="SM00387">
    <property type="entry name" value="HATPase_c"/>
    <property type="match status" value="1"/>
</dbReference>
<evidence type="ECO:0000256" key="3">
    <source>
        <dbReference type="ARBA" id="ARBA00022679"/>
    </source>
</evidence>
<dbReference type="PROSITE" id="PS50109">
    <property type="entry name" value="HIS_KIN"/>
    <property type="match status" value="1"/>
</dbReference>
<protein>
    <recommendedName>
        <fullName evidence="2">histidine kinase</fullName>
        <ecNumber evidence="2">2.7.13.3</ecNumber>
    </recommendedName>
</protein>
<dbReference type="AlphaFoldDB" id="A0A1M5H0Q5"/>
<gene>
    <name evidence="9" type="ORF">SAMN02745206_03251</name>
</gene>